<dbReference type="FunFam" id="3.40.605.10:FF:000007">
    <property type="entry name" value="NAD/NADP-dependent betaine aldehyde dehydrogenase"/>
    <property type="match status" value="1"/>
</dbReference>
<evidence type="ECO:0000256" key="1">
    <source>
        <dbReference type="ARBA" id="ARBA00009986"/>
    </source>
</evidence>
<dbReference type="Gene3D" id="3.40.309.10">
    <property type="entry name" value="Aldehyde Dehydrogenase, Chain A, domain 2"/>
    <property type="match status" value="1"/>
</dbReference>
<dbReference type="InterPro" id="IPR029510">
    <property type="entry name" value="Ald_DH_CS_GLU"/>
</dbReference>
<keyword evidence="4" id="KW-0520">NAD</keyword>
<evidence type="ECO:0000256" key="8">
    <source>
        <dbReference type="ARBA" id="ARBA00070319"/>
    </source>
</evidence>
<evidence type="ECO:0000256" key="2">
    <source>
        <dbReference type="ARBA" id="ARBA00022797"/>
    </source>
</evidence>
<accession>A0A2P9HDE4</accession>
<comment type="pathway">
    <text evidence="5">Aromatic compound metabolism; naphthalene degradation.</text>
</comment>
<comment type="similarity">
    <text evidence="1 10">Belongs to the aldehyde dehydrogenase family.</text>
</comment>
<dbReference type="EC" id="1.2.1.65" evidence="7"/>
<dbReference type="InterPro" id="IPR016162">
    <property type="entry name" value="Ald_DH_N"/>
</dbReference>
<dbReference type="PANTHER" id="PTHR42986:SF1">
    <property type="entry name" value="BENZALDEHYDE DEHYDROGENASE YFMT"/>
    <property type="match status" value="1"/>
</dbReference>
<comment type="catalytic activity">
    <reaction evidence="6">
        <text>salicylaldehyde + NAD(+) + H2O = salicylate + NADH + 2 H(+)</text>
        <dbReference type="Rhea" id="RHEA:18537"/>
        <dbReference type="ChEBI" id="CHEBI:15377"/>
        <dbReference type="ChEBI" id="CHEBI:15378"/>
        <dbReference type="ChEBI" id="CHEBI:16008"/>
        <dbReference type="ChEBI" id="CHEBI:30762"/>
        <dbReference type="ChEBI" id="CHEBI:57540"/>
        <dbReference type="ChEBI" id="CHEBI:57945"/>
        <dbReference type="EC" id="1.2.1.65"/>
    </reaction>
</comment>
<evidence type="ECO:0000313" key="13">
    <source>
        <dbReference type="Proteomes" id="UP000246073"/>
    </source>
</evidence>
<dbReference type="EMBL" id="OOFM01000001">
    <property type="protein sequence ID" value="SPL62126.1"/>
    <property type="molecule type" value="Genomic_DNA"/>
</dbReference>
<dbReference type="InterPro" id="IPR016161">
    <property type="entry name" value="Ald_DH/histidinol_DH"/>
</dbReference>
<feature type="active site" evidence="9">
    <location>
        <position position="250"/>
    </location>
</feature>
<keyword evidence="2" id="KW-0058">Aromatic hydrocarbons catabolism</keyword>
<evidence type="ECO:0000259" key="11">
    <source>
        <dbReference type="Pfam" id="PF00171"/>
    </source>
</evidence>
<dbReference type="PANTHER" id="PTHR42986">
    <property type="entry name" value="BENZALDEHYDE DEHYDROGENASE YFMT"/>
    <property type="match status" value="1"/>
</dbReference>
<dbReference type="Pfam" id="PF00171">
    <property type="entry name" value="Aldedh"/>
    <property type="match status" value="1"/>
</dbReference>
<dbReference type="Proteomes" id="UP000246073">
    <property type="component" value="Unassembled WGS sequence"/>
</dbReference>
<keyword evidence="3 10" id="KW-0560">Oxidoreductase</keyword>
<gene>
    <name evidence="12" type="ORF">OHAE_4918</name>
</gene>
<organism evidence="12 13">
    <name type="scientific">Ochrobactrum soli</name>
    <dbReference type="NCBI Taxonomy" id="2448455"/>
    <lineage>
        <taxon>Bacteria</taxon>
        <taxon>Pseudomonadati</taxon>
        <taxon>Pseudomonadota</taxon>
        <taxon>Alphaproteobacteria</taxon>
        <taxon>Hyphomicrobiales</taxon>
        <taxon>Brucellaceae</taxon>
        <taxon>Brucella/Ochrobactrum group</taxon>
        <taxon>Ochrobactrum</taxon>
    </lineage>
</organism>
<dbReference type="InterPro" id="IPR015590">
    <property type="entry name" value="Aldehyde_DH_dom"/>
</dbReference>
<reference evidence="13" key="1">
    <citation type="submission" date="2017-12" db="EMBL/GenBank/DDBJ databases">
        <authorList>
            <person name="Diaz M."/>
        </authorList>
    </citation>
    <scope>NUCLEOTIDE SEQUENCE [LARGE SCALE GENOMIC DNA]</scope>
    <source>
        <strain evidence="13">FI11154</strain>
    </source>
</reference>
<evidence type="ECO:0000256" key="7">
    <source>
        <dbReference type="ARBA" id="ARBA00066992"/>
    </source>
</evidence>
<evidence type="ECO:0000256" key="5">
    <source>
        <dbReference type="ARBA" id="ARBA00035632"/>
    </source>
</evidence>
<evidence type="ECO:0000256" key="10">
    <source>
        <dbReference type="RuleBase" id="RU003345"/>
    </source>
</evidence>
<dbReference type="RefSeq" id="WP_109366262.1">
    <property type="nucleotide sequence ID" value="NZ_OOFM01000001.1"/>
</dbReference>
<dbReference type="PROSITE" id="PS00687">
    <property type="entry name" value="ALDEHYDE_DEHYDR_GLU"/>
    <property type="match status" value="1"/>
</dbReference>
<dbReference type="InterPro" id="IPR016163">
    <property type="entry name" value="Ald_DH_C"/>
</dbReference>
<dbReference type="FunFam" id="3.40.309.10:FF:000010">
    <property type="entry name" value="Gamma-aminobutyraldehyde dehydrogenase"/>
    <property type="match status" value="1"/>
</dbReference>
<evidence type="ECO:0000256" key="9">
    <source>
        <dbReference type="PROSITE-ProRule" id="PRU10007"/>
    </source>
</evidence>
<evidence type="ECO:0000313" key="12">
    <source>
        <dbReference type="EMBL" id="SPL62126.1"/>
    </source>
</evidence>
<feature type="domain" description="Aldehyde dehydrogenase" evidence="11">
    <location>
        <begin position="18"/>
        <end position="470"/>
    </location>
</feature>
<protein>
    <recommendedName>
        <fullName evidence="8">Salicylaldehyde dehydrogenase</fullName>
        <ecNumber evidence="7">1.2.1.65</ecNumber>
    </recommendedName>
</protein>
<dbReference type="GO" id="GO:0018485">
    <property type="term" value="F:salicylaldehyde dehydrogenase (NAD+) activity"/>
    <property type="evidence" value="ECO:0007669"/>
    <property type="project" value="UniProtKB-EC"/>
</dbReference>
<sequence length="481" mass="50592">MNIGLLIDGQDVPALGSATFTRIDPVTGEEATVAPAARQPDIDRAVKSSATAFAEWSEVGPSERRTILLKAADLLEARIGEFTACGIAETGATAPWIGFNVGLAAKILREVAAATTQIKGEIIPSDKPGTLSMAVCEPVGVMVGMAPWNAPVILAVRAFAMPIACGNTVVLKSSEMCPRLHRMLGDVMIEAGLPKGVLNIVSHSADDAPEVVNALVTHPLVKRINFTGSTRVGKIIALEAAKHLKPVLLELGGKAPLVVLDDADLDGAVNAAIFGAFMNQGQICMSTERIIVDEKIADEFVTRFTARASALPSGNPREKVALGAVVAQGTVDRVLELVADAKESGATITTGGTASGTIMPATIVDRVTPAMRLFREESFGPVVCVVRARDDNHAVELANDTEYGLSSAVFSQNIDRALKVARKIDAGICHINGPTVGDEPQMPFGGVKDSGSGRFGGSVGIDSFTNLRWITIEDPKQHYPF</sequence>
<evidence type="ECO:0000256" key="4">
    <source>
        <dbReference type="ARBA" id="ARBA00023027"/>
    </source>
</evidence>
<name>A0A2P9HDE4_9HYPH</name>
<dbReference type="Gene3D" id="3.40.605.10">
    <property type="entry name" value="Aldehyde Dehydrogenase, Chain A, domain 1"/>
    <property type="match status" value="1"/>
</dbReference>
<evidence type="ECO:0000256" key="6">
    <source>
        <dbReference type="ARBA" id="ARBA00050596"/>
    </source>
</evidence>
<dbReference type="CDD" id="cd07105">
    <property type="entry name" value="ALDH_SaliADH"/>
    <property type="match status" value="1"/>
</dbReference>
<proteinExistence type="inferred from homology"/>
<dbReference type="AlphaFoldDB" id="A0A2P9HDE4"/>
<evidence type="ECO:0000256" key="3">
    <source>
        <dbReference type="ARBA" id="ARBA00023002"/>
    </source>
</evidence>
<dbReference type="SUPFAM" id="SSF53720">
    <property type="entry name" value="ALDH-like"/>
    <property type="match status" value="1"/>
</dbReference>